<organism evidence="1">
    <name type="scientific">Ralstonia solanacearum</name>
    <name type="common">Pseudomonas solanacearum</name>
    <dbReference type="NCBI Taxonomy" id="305"/>
    <lineage>
        <taxon>Bacteria</taxon>
        <taxon>Pseudomonadati</taxon>
        <taxon>Pseudomonadota</taxon>
        <taxon>Betaproteobacteria</taxon>
        <taxon>Burkholderiales</taxon>
        <taxon>Burkholderiaceae</taxon>
        <taxon>Ralstonia</taxon>
        <taxon>Ralstonia solanacearum species complex</taxon>
    </lineage>
</organism>
<protein>
    <submittedName>
        <fullName evidence="1">Uncharacterized protein</fullName>
    </submittedName>
</protein>
<dbReference type="EMBL" id="LN899819">
    <property type="protein sequence ID" value="CUV15127.1"/>
    <property type="molecule type" value="Genomic_DNA"/>
</dbReference>
<proteinExistence type="predicted"/>
<name>A0A0S4TZ20_RALSL</name>
<dbReference type="AlphaFoldDB" id="A0A0S4TZ20"/>
<sequence>MQQPEMLIQWLGPLQVIGYCEISDLPFWINAYDVNHIRVQNSHCFAPEPLGGLTILLSLVE</sequence>
<gene>
    <name evidence="1" type="ORF">RUN39_v1_1120003</name>
</gene>
<accession>A0A0S4TZ20</accession>
<reference evidence="1" key="1">
    <citation type="submission" date="2015-10" db="EMBL/GenBank/DDBJ databases">
        <authorList>
            <person name="Gilbert D.G."/>
        </authorList>
    </citation>
    <scope>NUCLEOTIDE SEQUENCE</scope>
    <source>
        <strain evidence="1">Phyl III-seqv23</strain>
    </source>
</reference>
<evidence type="ECO:0000313" key="1">
    <source>
        <dbReference type="EMBL" id="CUV15127.1"/>
    </source>
</evidence>